<dbReference type="Pfam" id="PF13304">
    <property type="entry name" value="AAA_21"/>
    <property type="match status" value="1"/>
</dbReference>
<dbReference type="RefSeq" id="WP_201426718.1">
    <property type="nucleotide sequence ID" value="NZ_JAEQMG010000035.1"/>
</dbReference>
<keyword evidence="4" id="KW-1185">Reference proteome</keyword>
<reference evidence="3" key="1">
    <citation type="submission" date="2021-01" db="EMBL/GenBank/DDBJ databases">
        <title>Genome public.</title>
        <authorList>
            <person name="Liu C."/>
            <person name="Sun Q."/>
        </authorList>
    </citation>
    <scope>NUCLEOTIDE SEQUENCE</scope>
    <source>
        <strain evidence="3">M6</strain>
    </source>
</reference>
<evidence type="ECO:0000259" key="2">
    <source>
        <dbReference type="Pfam" id="PF14491"/>
    </source>
</evidence>
<accession>A0A934WQB8</accession>
<dbReference type="InterPro" id="IPR029492">
    <property type="entry name" value="DUF4435"/>
</dbReference>
<dbReference type="EMBL" id="JAEQMG010000035">
    <property type="protein sequence ID" value="MBK6087413.1"/>
    <property type="molecule type" value="Genomic_DNA"/>
</dbReference>
<evidence type="ECO:0000259" key="1">
    <source>
        <dbReference type="Pfam" id="PF13304"/>
    </source>
</evidence>
<feature type="domain" description="DUF4435" evidence="2">
    <location>
        <begin position="297"/>
        <end position="503"/>
    </location>
</feature>
<evidence type="ECO:0000313" key="4">
    <source>
        <dbReference type="Proteomes" id="UP000633365"/>
    </source>
</evidence>
<dbReference type="InterPro" id="IPR051396">
    <property type="entry name" value="Bact_Antivir_Def_Nuclease"/>
</dbReference>
<dbReference type="PANTHER" id="PTHR43581:SF2">
    <property type="entry name" value="EXCINUCLEASE ATPASE SUBUNIT"/>
    <property type="match status" value="1"/>
</dbReference>
<evidence type="ECO:0000313" key="3">
    <source>
        <dbReference type="EMBL" id="MBK6087413.1"/>
    </source>
</evidence>
<feature type="domain" description="ATPase AAA-type core" evidence="1">
    <location>
        <begin position="158"/>
        <end position="253"/>
    </location>
</feature>
<name>A0A934WQB8_9FIRM</name>
<dbReference type="Gene3D" id="3.40.50.300">
    <property type="entry name" value="P-loop containing nucleotide triphosphate hydrolases"/>
    <property type="match status" value="1"/>
</dbReference>
<dbReference type="GO" id="GO:0016887">
    <property type="term" value="F:ATP hydrolysis activity"/>
    <property type="evidence" value="ECO:0007669"/>
    <property type="project" value="InterPro"/>
</dbReference>
<sequence length="540" mass="62389">MAYTYWLPDESGNKVDYTTESNSVIIVGANGAGKSKLGAWIEQRDFAKVHRIAAQRGISFNKNIPLKNYTEAENLVLFGESDAKNPNVYKKGNRWGWNEHAEYTTRMIIDFEYVLAALLAMNANEEHDYVVAVKEAKVNRETYPNPPTTVIEKLFHIWDEVLPQRKLSLEDSKFYSSFTKDGDEVKYSATEMSDGERSVLYLAAQVLCVPENKILIMDEPELHLHPSIMNRLWKALEQYRPDCLFIYITHDLQFASMHSHAEKIWIKEYDGHNWKLQIIEGIDLPEELLLEIMGSRKNVIFVEGERNSYDTQLYSELYPDYHIVPCGSCTQVIARTKAFRNNSDLHECQVYGIIDRDYRSDYEIEKYKEQGIYTIGVAEVENLFLVEELIRLMAKQFGEDVDVAWHNVKQYVVEVRFNNQINGQICESVVSEIKYRLSSAEISKVDENKAKESLETVLSSIDYDQIKTTQETKFQQVLDEGDYTNVLRVFNQKSLSKSIGHFLGVDNRQYCEKVINLLQGIKHDEIVSALSPYLPTEIPR</sequence>
<comment type="caution">
    <text evidence="3">The sequence shown here is derived from an EMBL/GenBank/DDBJ whole genome shotgun (WGS) entry which is preliminary data.</text>
</comment>
<dbReference type="Proteomes" id="UP000633365">
    <property type="component" value="Unassembled WGS sequence"/>
</dbReference>
<dbReference type="InterPro" id="IPR003959">
    <property type="entry name" value="ATPase_AAA_core"/>
</dbReference>
<dbReference type="PANTHER" id="PTHR43581">
    <property type="entry name" value="ATP/GTP PHOSPHATASE"/>
    <property type="match status" value="1"/>
</dbReference>
<dbReference type="Pfam" id="PF14491">
    <property type="entry name" value="DUF4435"/>
    <property type="match status" value="1"/>
</dbReference>
<proteinExistence type="predicted"/>
<dbReference type="SUPFAM" id="SSF52540">
    <property type="entry name" value="P-loop containing nucleoside triphosphate hydrolases"/>
    <property type="match status" value="1"/>
</dbReference>
<dbReference type="GO" id="GO:0005524">
    <property type="term" value="F:ATP binding"/>
    <property type="evidence" value="ECO:0007669"/>
    <property type="project" value="InterPro"/>
</dbReference>
<gene>
    <name evidence="3" type="ORF">JKK62_01905</name>
</gene>
<dbReference type="AlphaFoldDB" id="A0A934WQB8"/>
<dbReference type="InterPro" id="IPR027417">
    <property type="entry name" value="P-loop_NTPase"/>
</dbReference>
<dbReference type="CDD" id="cd00267">
    <property type="entry name" value="ABC_ATPase"/>
    <property type="match status" value="1"/>
</dbReference>
<organism evidence="3 4">
    <name type="scientific">Ruminococcus difficilis</name>
    <dbReference type="NCBI Taxonomy" id="2763069"/>
    <lineage>
        <taxon>Bacteria</taxon>
        <taxon>Bacillati</taxon>
        <taxon>Bacillota</taxon>
        <taxon>Clostridia</taxon>
        <taxon>Eubacteriales</taxon>
        <taxon>Oscillospiraceae</taxon>
        <taxon>Ruminococcus</taxon>
    </lineage>
</organism>
<protein>
    <submittedName>
        <fullName evidence="3">AAA family ATPase</fullName>
    </submittedName>
</protein>